<comment type="caution">
    <text evidence="1">The sequence shown here is derived from an EMBL/GenBank/DDBJ whole genome shotgun (WGS) entry which is preliminary data.</text>
</comment>
<gene>
    <name evidence="1" type="ORF">A2561_03520</name>
</gene>
<protein>
    <submittedName>
        <fullName evidence="1">Uncharacterized protein</fullName>
    </submittedName>
</protein>
<dbReference type="EMBL" id="MHPU01000039">
    <property type="protein sequence ID" value="OGZ87734.1"/>
    <property type="molecule type" value="Genomic_DNA"/>
</dbReference>
<evidence type="ECO:0000313" key="1">
    <source>
        <dbReference type="EMBL" id="OGZ87734.1"/>
    </source>
</evidence>
<evidence type="ECO:0000313" key="2">
    <source>
        <dbReference type="Proteomes" id="UP000178935"/>
    </source>
</evidence>
<accession>A0A1G2JKU5</accession>
<organism evidence="1 2">
    <name type="scientific">Candidatus Staskawiczbacteria bacterium RIFOXYD1_FULL_32_13</name>
    <dbReference type="NCBI Taxonomy" id="1802234"/>
    <lineage>
        <taxon>Bacteria</taxon>
        <taxon>Candidatus Staskawicziibacteriota</taxon>
    </lineage>
</organism>
<sequence>MDSQTKNCQNCKKDFTIESDDFAFYEKMKVPVPTFCWKCRAIRRMCFRNMRQLYIRNCDATGKKIFTLMPPDNPMPVYDNDYWRSDAWDPMKYEKNYDFSNAFFEQIKELYNSVPWGIMWSMDMVNCEYSGGVSFSKNCYMCFDSGYDEDCMYNVTVLYSKKCLDSINLKDCELCYYCINTNKSYKTLFSRNCTSCVDVWFSQDCIGCTNCFGCSGLKNKSYYIFNEVYDKATYETKIADLKLDSWSGIKSAKNQAKNFWEKCSVKFYHGTQVTKSFGDYLYNGTELRNCFFVGNAQNMKHCQSVIYPPNQDSMDVTSSEGTELAYEVFCCGNGVRRSIGLAECSNVYDAYYSINCRQSNNLFGCVSLKGKEYCILNKQYTKEKYLEMIPKIIKHMNDMPYIDALGRVYKYGEFFPTDMSSYGYNQSQAFEYFPINEQEAKKQGYRWHEANERSYQITKKSSDLPEKIEEVSDEILKEVIQCEHDEFKKHKDGCNLECTRAFKITLQELQFYRQMDLPLPRLCFNCRHIDRVAWRNQPKLYKRKCMKPGCQNEFETSYAPDRPEIVYCEACYNQEVA</sequence>
<reference evidence="1 2" key="1">
    <citation type="journal article" date="2016" name="Nat. Commun.">
        <title>Thousands of microbial genomes shed light on interconnected biogeochemical processes in an aquifer system.</title>
        <authorList>
            <person name="Anantharaman K."/>
            <person name="Brown C.T."/>
            <person name="Hug L.A."/>
            <person name="Sharon I."/>
            <person name="Castelle C.J."/>
            <person name="Probst A.J."/>
            <person name="Thomas B.C."/>
            <person name="Singh A."/>
            <person name="Wilkins M.J."/>
            <person name="Karaoz U."/>
            <person name="Brodie E.L."/>
            <person name="Williams K.H."/>
            <person name="Hubbard S.S."/>
            <person name="Banfield J.F."/>
        </authorList>
    </citation>
    <scope>NUCLEOTIDE SEQUENCE [LARGE SCALE GENOMIC DNA]</scope>
</reference>
<proteinExistence type="predicted"/>
<dbReference type="Proteomes" id="UP000178935">
    <property type="component" value="Unassembled WGS sequence"/>
</dbReference>
<dbReference type="AlphaFoldDB" id="A0A1G2JKU5"/>
<name>A0A1G2JKU5_9BACT</name>